<evidence type="ECO:0000313" key="2">
    <source>
        <dbReference type="Proteomes" id="UP000252519"/>
    </source>
</evidence>
<name>A0A368GSF4_ANCCA</name>
<dbReference type="EMBL" id="JOJR01000084">
    <property type="protein sequence ID" value="RCN46219.1"/>
    <property type="molecule type" value="Genomic_DNA"/>
</dbReference>
<dbReference type="PANTHER" id="PTHR45908">
    <property type="entry name" value="PROTEIN CBG11750-RELATED"/>
    <property type="match status" value="1"/>
</dbReference>
<dbReference type="AlphaFoldDB" id="A0A368GSF4"/>
<protein>
    <submittedName>
        <fullName evidence="1">Uncharacterized protein</fullName>
    </submittedName>
</protein>
<evidence type="ECO:0000313" key="1">
    <source>
        <dbReference type="EMBL" id="RCN46219.1"/>
    </source>
</evidence>
<sequence>MRKGANFTICHADESWHCSDGLLYDLSVYDHLHYFNIDVSEYGENGCSGVAVAPTTTDFDFNELLR</sequence>
<dbReference type="Proteomes" id="UP000252519">
    <property type="component" value="Unassembled WGS sequence"/>
</dbReference>
<gene>
    <name evidence="1" type="ORF">ANCCAN_07765</name>
</gene>
<reference evidence="1 2" key="1">
    <citation type="submission" date="2014-10" db="EMBL/GenBank/DDBJ databases">
        <title>Draft genome of the hookworm Ancylostoma caninum.</title>
        <authorList>
            <person name="Mitreva M."/>
        </authorList>
    </citation>
    <scope>NUCLEOTIDE SEQUENCE [LARGE SCALE GENOMIC DNA]</scope>
    <source>
        <strain evidence="1 2">Baltimore</strain>
    </source>
</reference>
<dbReference type="OrthoDB" id="426718at2759"/>
<proteinExistence type="predicted"/>
<keyword evidence="2" id="KW-1185">Reference proteome</keyword>
<organism evidence="1 2">
    <name type="scientific">Ancylostoma caninum</name>
    <name type="common">Dog hookworm</name>
    <dbReference type="NCBI Taxonomy" id="29170"/>
    <lineage>
        <taxon>Eukaryota</taxon>
        <taxon>Metazoa</taxon>
        <taxon>Ecdysozoa</taxon>
        <taxon>Nematoda</taxon>
        <taxon>Chromadorea</taxon>
        <taxon>Rhabditida</taxon>
        <taxon>Rhabditina</taxon>
        <taxon>Rhabditomorpha</taxon>
        <taxon>Strongyloidea</taxon>
        <taxon>Ancylostomatidae</taxon>
        <taxon>Ancylostomatinae</taxon>
        <taxon>Ancylostoma</taxon>
    </lineage>
</organism>
<accession>A0A368GSF4</accession>
<comment type="caution">
    <text evidence="1">The sequence shown here is derived from an EMBL/GenBank/DDBJ whole genome shotgun (WGS) entry which is preliminary data.</text>
</comment>